<dbReference type="InterPro" id="IPR036291">
    <property type="entry name" value="NAD(P)-bd_dom_sf"/>
</dbReference>
<dbReference type="AlphaFoldDB" id="A0A921R030"/>
<dbReference type="GO" id="GO:0016491">
    <property type="term" value="F:oxidoreductase activity"/>
    <property type="evidence" value="ECO:0007669"/>
    <property type="project" value="UniProtKB-KW"/>
</dbReference>
<dbReference type="PANTHER" id="PTHR10366:SF838">
    <property type="entry name" value="NAD-DEPENDENT EPIMERASE_DEHYDRATASE DOMAIN-CONTAINING PROTEIN"/>
    <property type="match status" value="1"/>
</dbReference>
<dbReference type="SUPFAM" id="SSF51735">
    <property type="entry name" value="NAD(P)-binding Rossmann-fold domains"/>
    <property type="match status" value="1"/>
</dbReference>
<organism evidence="3 4">
    <name type="scientific">Sorghum bicolor</name>
    <name type="common">Sorghum</name>
    <name type="synonym">Sorghum vulgare</name>
    <dbReference type="NCBI Taxonomy" id="4558"/>
    <lineage>
        <taxon>Eukaryota</taxon>
        <taxon>Viridiplantae</taxon>
        <taxon>Streptophyta</taxon>
        <taxon>Embryophyta</taxon>
        <taxon>Tracheophyta</taxon>
        <taxon>Spermatophyta</taxon>
        <taxon>Magnoliopsida</taxon>
        <taxon>Liliopsida</taxon>
        <taxon>Poales</taxon>
        <taxon>Poaceae</taxon>
        <taxon>PACMAD clade</taxon>
        <taxon>Panicoideae</taxon>
        <taxon>Andropogonodae</taxon>
        <taxon>Andropogoneae</taxon>
        <taxon>Sorghinae</taxon>
        <taxon>Sorghum</taxon>
    </lineage>
</organism>
<evidence type="ECO:0000256" key="1">
    <source>
        <dbReference type="ARBA" id="ARBA00023002"/>
    </source>
</evidence>
<dbReference type="Gene3D" id="3.40.50.720">
    <property type="entry name" value="NAD(P)-binding Rossmann-like Domain"/>
    <property type="match status" value="1"/>
</dbReference>
<protein>
    <recommendedName>
        <fullName evidence="2">NAD-dependent epimerase/dehydratase domain-containing protein</fullName>
    </recommendedName>
</protein>
<proteinExistence type="predicted"/>
<dbReference type="EMBL" id="CM027684">
    <property type="protein sequence ID" value="KAG0530092.1"/>
    <property type="molecule type" value="Genomic_DNA"/>
</dbReference>
<dbReference type="OrthoDB" id="2735536at2759"/>
<dbReference type="InterPro" id="IPR050425">
    <property type="entry name" value="NAD(P)_dehydrat-like"/>
</dbReference>
<sequence>MVACQGETATTTVCVTGAGGFIASWLVQRLLSSGSYVVHGAVRDPSDPKYAHLMALDGAVERLRLFKADMLDHAGVAAAVAGCDGVFHVASPVPASKPADPELEVVAPAVDGTRNVLRACHEANVRRVVVVSSVAAIAVNPNCRNGVVLDEEWWSDEDFCRTIKGWYFLSKTLAERAAFAYAKETGLDVVSVCPSWCLGPLLQPTVNNSSLTLIDYLKGDRDTVDDKMKNVVDVRDVAEALVLVYETPEASGRYICRSYPMSMTEILDIIKSFYPNLSYPNNFVKVQDERMFTSKKLQALGWSYRPAEETFKDTVKSYKNAAILNF</sequence>
<name>A0A921R030_SORBI</name>
<reference evidence="3" key="2">
    <citation type="submission" date="2020-10" db="EMBL/GenBank/DDBJ databases">
        <authorList>
            <person name="Cooper E.A."/>
            <person name="Brenton Z.W."/>
            <person name="Flinn B.S."/>
            <person name="Jenkins J."/>
            <person name="Shu S."/>
            <person name="Flowers D."/>
            <person name="Luo F."/>
            <person name="Wang Y."/>
            <person name="Xia P."/>
            <person name="Barry K."/>
            <person name="Daum C."/>
            <person name="Lipzen A."/>
            <person name="Yoshinaga Y."/>
            <person name="Schmutz J."/>
            <person name="Saski C."/>
            <person name="Vermerris W."/>
            <person name="Kresovich S."/>
        </authorList>
    </citation>
    <scope>NUCLEOTIDE SEQUENCE</scope>
</reference>
<dbReference type="PANTHER" id="PTHR10366">
    <property type="entry name" value="NAD DEPENDENT EPIMERASE/DEHYDRATASE"/>
    <property type="match status" value="1"/>
</dbReference>
<dbReference type="Proteomes" id="UP000807115">
    <property type="component" value="Chromosome 5"/>
</dbReference>
<gene>
    <name evidence="3" type="ORF">BDA96_05G155000</name>
</gene>
<dbReference type="OMA" id="NEEYCRA"/>
<dbReference type="CDD" id="cd08958">
    <property type="entry name" value="FR_SDR_e"/>
    <property type="match status" value="1"/>
</dbReference>
<accession>A0A921R030</accession>
<feature type="domain" description="NAD-dependent epimerase/dehydratase" evidence="2">
    <location>
        <begin position="13"/>
        <end position="251"/>
    </location>
</feature>
<reference evidence="3" key="1">
    <citation type="journal article" date="2019" name="BMC Genomics">
        <title>A new reference genome for Sorghum bicolor reveals high levels of sequence similarity between sweet and grain genotypes: implications for the genetics of sugar metabolism.</title>
        <authorList>
            <person name="Cooper E.A."/>
            <person name="Brenton Z.W."/>
            <person name="Flinn B.S."/>
            <person name="Jenkins J."/>
            <person name="Shu S."/>
            <person name="Flowers D."/>
            <person name="Luo F."/>
            <person name="Wang Y."/>
            <person name="Xia P."/>
            <person name="Barry K."/>
            <person name="Daum C."/>
            <person name="Lipzen A."/>
            <person name="Yoshinaga Y."/>
            <person name="Schmutz J."/>
            <person name="Saski C."/>
            <person name="Vermerris W."/>
            <person name="Kresovich S."/>
        </authorList>
    </citation>
    <scope>NUCLEOTIDE SEQUENCE</scope>
</reference>
<evidence type="ECO:0000313" key="4">
    <source>
        <dbReference type="Proteomes" id="UP000807115"/>
    </source>
</evidence>
<evidence type="ECO:0000313" key="3">
    <source>
        <dbReference type="EMBL" id="KAG0530092.1"/>
    </source>
</evidence>
<dbReference type="KEGG" id="sbi:8056995"/>
<keyword evidence="1" id="KW-0560">Oxidoreductase</keyword>
<dbReference type="FunFam" id="3.40.50.720:FF:000219">
    <property type="entry name" value="Cinnamoyl-CoA reductase 1"/>
    <property type="match status" value="1"/>
</dbReference>
<evidence type="ECO:0000259" key="2">
    <source>
        <dbReference type="Pfam" id="PF01370"/>
    </source>
</evidence>
<dbReference type="Gramene" id="EES08624">
    <property type="protein sequence ID" value="EES08624"/>
    <property type="gene ID" value="SORBI_3005G141100"/>
</dbReference>
<dbReference type="Pfam" id="PF01370">
    <property type="entry name" value="Epimerase"/>
    <property type="match status" value="1"/>
</dbReference>
<dbReference type="InterPro" id="IPR001509">
    <property type="entry name" value="Epimerase_deHydtase"/>
</dbReference>
<comment type="caution">
    <text evidence="3">The sequence shown here is derived from an EMBL/GenBank/DDBJ whole genome shotgun (WGS) entry which is preliminary data.</text>
</comment>